<dbReference type="InterPro" id="IPR036392">
    <property type="entry name" value="PLAT/LH2_dom_sf"/>
</dbReference>
<name>A0A9W9YDH6_9CNID</name>
<reference evidence="14" key="1">
    <citation type="submission" date="2023-01" db="EMBL/GenBank/DDBJ databases">
        <title>Genome assembly of the deep-sea coral Lophelia pertusa.</title>
        <authorList>
            <person name="Herrera S."/>
            <person name="Cordes E."/>
        </authorList>
    </citation>
    <scope>NUCLEOTIDE SEQUENCE</scope>
    <source>
        <strain evidence="14">USNM1676648</strain>
        <tissue evidence="14">Polyp</tissue>
    </source>
</reference>
<organism evidence="14 15">
    <name type="scientific">Desmophyllum pertusum</name>
    <dbReference type="NCBI Taxonomy" id="174260"/>
    <lineage>
        <taxon>Eukaryota</taxon>
        <taxon>Metazoa</taxon>
        <taxon>Cnidaria</taxon>
        <taxon>Anthozoa</taxon>
        <taxon>Hexacorallia</taxon>
        <taxon>Scleractinia</taxon>
        <taxon>Caryophylliina</taxon>
        <taxon>Caryophylliidae</taxon>
        <taxon>Desmophyllum</taxon>
    </lineage>
</organism>
<proteinExistence type="inferred from homology"/>
<evidence type="ECO:0000256" key="6">
    <source>
        <dbReference type="ARBA" id="ARBA00023136"/>
    </source>
</evidence>
<dbReference type="InterPro" id="IPR046338">
    <property type="entry name" value="GAIN_dom_sf"/>
</dbReference>
<evidence type="ECO:0000256" key="8">
    <source>
        <dbReference type="PROSITE-ProRule" id="PRU00152"/>
    </source>
</evidence>
<evidence type="ECO:0000259" key="13">
    <source>
        <dbReference type="PROSITE" id="PS51111"/>
    </source>
</evidence>
<evidence type="ECO:0000313" key="14">
    <source>
        <dbReference type="EMBL" id="KAJ7334464.1"/>
    </source>
</evidence>
<evidence type="ECO:0000313" key="15">
    <source>
        <dbReference type="Proteomes" id="UP001163046"/>
    </source>
</evidence>
<dbReference type="InterPro" id="IPR057244">
    <property type="entry name" value="GAIN_B"/>
</dbReference>
<feature type="transmembrane region" description="Helical" evidence="10">
    <location>
        <begin position="1222"/>
        <end position="1240"/>
    </location>
</feature>
<dbReference type="Pfam" id="PF01825">
    <property type="entry name" value="GPS"/>
    <property type="match status" value="1"/>
</dbReference>
<dbReference type="GO" id="GO:0005261">
    <property type="term" value="F:monoatomic cation channel activity"/>
    <property type="evidence" value="ECO:0007669"/>
    <property type="project" value="TreeGrafter"/>
</dbReference>
<dbReference type="InterPro" id="IPR000203">
    <property type="entry name" value="GPS"/>
</dbReference>
<dbReference type="GO" id="GO:0006816">
    <property type="term" value="P:calcium ion transport"/>
    <property type="evidence" value="ECO:0007669"/>
    <property type="project" value="TreeGrafter"/>
</dbReference>
<feature type="transmembrane region" description="Helical" evidence="10">
    <location>
        <begin position="1315"/>
        <end position="1338"/>
    </location>
</feature>
<keyword evidence="5 10" id="KW-1133">Transmembrane helix</keyword>
<dbReference type="GO" id="GO:0005886">
    <property type="term" value="C:plasma membrane"/>
    <property type="evidence" value="ECO:0007669"/>
    <property type="project" value="TreeGrafter"/>
</dbReference>
<protein>
    <recommendedName>
        <fullName evidence="16">Polycystic kidney disease protein 1-like 2</fullName>
    </recommendedName>
</protein>
<evidence type="ECO:0000259" key="11">
    <source>
        <dbReference type="PROSITE" id="PS50095"/>
    </source>
</evidence>
<keyword evidence="4" id="KW-0677">Repeat</keyword>
<evidence type="ECO:0000256" key="3">
    <source>
        <dbReference type="ARBA" id="ARBA00022692"/>
    </source>
</evidence>
<dbReference type="Pfam" id="PF01477">
    <property type="entry name" value="PLAT"/>
    <property type="match status" value="1"/>
</dbReference>
<evidence type="ECO:0000256" key="9">
    <source>
        <dbReference type="SAM" id="MobiDB-lite"/>
    </source>
</evidence>
<dbReference type="SMART" id="SM00308">
    <property type="entry name" value="LH2"/>
    <property type="match status" value="1"/>
</dbReference>
<comment type="similarity">
    <text evidence="2">Belongs to the polycystin family.</text>
</comment>
<dbReference type="PANTHER" id="PTHR46730">
    <property type="entry name" value="POLYCYSTIN-1"/>
    <property type="match status" value="1"/>
</dbReference>
<feature type="transmembrane region" description="Helical" evidence="10">
    <location>
        <begin position="1265"/>
        <end position="1286"/>
    </location>
</feature>
<dbReference type="SMART" id="SM00303">
    <property type="entry name" value="GPS"/>
    <property type="match status" value="1"/>
</dbReference>
<dbReference type="PROSITE" id="PS50095">
    <property type="entry name" value="PLAT"/>
    <property type="match status" value="1"/>
</dbReference>
<dbReference type="Gene3D" id="2.60.60.20">
    <property type="entry name" value="PLAT/LH2 domain"/>
    <property type="match status" value="1"/>
</dbReference>
<gene>
    <name evidence="14" type="ORF">OS493_014781</name>
</gene>
<accession>A0A9W9YDH6</accession>
<evidence type="ECO:0000256" key="5">
    <source>
        <dbReference type="ARBA" id="ARBA00022989"/>
    </source>
</evidence>
<evidence type="ECO:0000256" key="7">
    <source>
        <dbReference type="ARBA" id="ARBA00023157"/>
    </source>
</evidence>
<dbReference type="InterPro" id="IPR002859">
    <property type="entry name" value="PKD/REJ-like"/>
</dbReference>
<feature type="region of interest" description="Disordered" evidence="9">
    <location>
        <begin position="607"/>
        <end position="628"/>
    </location>
</feature>
<sequence>MQVAGFTSKGDGVYTKTIITRTKKYIPCRSPNVSLPNLSPDESSALIIRRSSQFLIQPDVSLDCELSHRTKFTWIVYELNAEQIPVLSRNSSSELRITPRLLPLGVYLVRLTVNMLDTPVFGVSKGYFQITSSPLVAFIAGGSKVARGFNRSLVFDASLSYDPDEENQQLSSLNFTWLCRQTSLQGLNNSDQAESCYTTGDAKVESSEPVLRVNSSLMVENSSYFLTVFVKKDQRQAEYTQEVFIVPGDPPEVHISCADNCDVKLNPSGRMALQGICAGSSCGGSLTYKWSLSKDTNNTSNMTQWVEVLAIQELISTRLSSTTLVTYPGVLAPNVRYKFILTAKRQGGYPGYSEYQVTTNSPPAGGTCNVNPLSGGWQDADLPLQYEFVYVTNNNLLNVVYKGVQTSKETKLPAGERTNNFTIDFRVRVADMFGAFTEVRTPVQVLEPNIEAASLVDVVANLTTGDGSELMSLIQSGDVSRAVQLATAAIAVIDVVAQTQTVDQDELIQKRIAMKSSIVQQLAAVQVETVVRVQQVSNVISHATAVISEVTIEAQNAATDALQKMTAVLKKESTAGESYETLFDGAKSLVTGLGSLLRVSSHGARVYDSESNKGSHTSDSSIATNAQHSRKYRKRKFVKRTSLLSDLLVKWKKRDADYGAMGAQLQSQIHVRSIFHSLEVVGSTILSRTLVGEAPSELSSQSVSLLVSREEPELLAGSVFSNKGSSFTLPSVPNLFGNGTQFVDSQVGSEMQISEIHTNLVHKKVSHDRTNIPISVKLPNTQELTNNSQFHFVGANRTVFHKINVTQSGMALILKVRPDNNATEFLVSVKYGERPSLSNSDLNMTLPDFSSCVQMSSERSSVNCSRDPYMVFMNSALVAKTGYYFIGIKVKSRISGISRGKRCVGRGRSKRSCVQYKEPPTEGTTYHMPQYLTGDDNYTMQVIPAACLYWNADASKWTTEGCEVANTTTPDSVHCSCNHLSSFGGQLFVAPNPIDFDKVFTELFRLPETGNVAVIIAMSCVLGLYLLLLLWARKVDKHDLLKVGERGAFIGVPSTLSHFYEIQISTGIWRNSGTSANVFIMLEGELGTSRPYHLKDDSCIPFARGSMISFTLSIPINIGPVRSVRVWHDNSGTNPSWFLNHVKICDVSTQEHWSFLCYMWLAVDKGDGLVDRTISCSSTTEKGMDFVVFVQNRIAEEFSDEHLWFSVATRPPRHRFTRVQRLSCCLSLMLTTMLASAMFYELDIGASNTQGSLQLGRFVVNLQEFIIGVESLLIVIPVNLLIVELFNHTRSPIEKKADTSRNPAKKKCEFSFPHWFIFVPWLLCFLLSLSSATFVIFYSLQWGADTSEEWLVSVGMSLFMDIFVSEPLRIIVVAFMLSHIFKVGVDNSTQAPYHADVVVHFDDIKLSGLDKEEEDIEIPKPPSKRQLRHARATRMREVYMYTALRKIVSYIVYLWVLIIVCYGGRSEHGYLMTSSMRTTFGELSKVRSTRVIQGAIGFGFPPDFMEK</sequence>
<comment type="subcellular location">
    <subcellularLocation>
        <location evidence="1">Membrane</location>
        <topology evidence="1">Multi-pass membrane protein</topology>
    </subcellularLocation>
</comment>
<dbReference type="EMBL" id="MU827784">
    <property type="protein sequence ID" value="KAJ7334464.1"/>
    <property type="molecule type" value="Genomic_DNA"/>
</dbReference>
<keyword evidence="15" id="KW-1185">Reference proteome</keyword>
<feature type="domain" description="GAIN-B" evidence="12">
    <location>
        <begin position="833"/>
        <end position="995"/>
    </location>
</feature>
<feature type="domain" description="REJ" evidence="13">
    <location>
        <begin position="28"/>
        <end position="759"/>
    </location>
</feature>
<evidence type="ECO:0000256" key="10">
    <source>
        <dbReference type="SAM" id="Phobius"/>
    </source>
</evidence>
<dbReference type="InterPro" id="IPR001024">
    <property type="entry name" value="PLAT/LH2_dom"/>
</dbReference>
<feature type="transmembrane region" description="Helical" evidence="10">
    <location>
        <begin position="1012"/>
        <end position="1032"/>
    </location>
</feature>
<dbReference type="OrthoDB" id="2121937at2759"/>
<evidence type="ECO:0000259" key="12">
    <source>
        <dbReference type="PROSITE" id="PS50221"/>
    </source>
</evidence>
<keyword evidence="6 10" id="KW-0472">Membrane</keyword>
<feature type="compositionally biased region" description="Polar residues" evidence="9">
    <location>
        <begin position="614"/>
        <end position="627"/>
    </location>
</feature>
<comment type="caution">
    <text evidence="14">The sequence shown here is derived from an EMBL/GenBank/DDBJ whole genome shotgun (WGS) entry which is preliminary data.</text>
</comment>
<evidence type="ECO:0000256" key="1">
    <source>
        <dbReference type="ARBA" id="ARBA00004141"/>
    </source>
</evidence>
<dbReference type="PROSITE" id="PS51111">
    <property type="entry name" value="REJ"/>
    <property type="match status" value="1"/>
</dbReference>
<feature type="transmembrane region" description="Helical" evidence="10">
    <location>
        <begin position="1350"/>
        <end position="1377"/>
    </location>
</feature>
<dbReference type="InterPro" id="IPR014010">
    <property type="entry name" value="REJ_dom"/>
</dbReference>
<feature type="transmembrane region" description="Helical" evidence="10">
    <location>
        <begin position="1447"/>
        <end position="1465"/>
    </location>
</feature>
<feature type="domain" description="PLAT" evidence="11">
    <location>
        <begin position="1058"/>
        <end position="1175"/>
    </location>
</feature>
<dbReference type="Proteomes" id="UP001163046">
    <property type="component" value="Unassembled WGS sequence"/>
</dbReference>
<keyword evidence="3 10" id="KW-0812">Transmembrane</keyword>
<evidence type="ECO:0008006" key="16">
    <source>
        <dbReference type="Google" id="ProtNLM"/>
    </source>
</evidence>
<keyword evidence="7" id="KW-1015">Disulfide bond</keyword>
<dbReference type="SUPFAM" id="SSF49723">
    <property type="entry name" value="Lipase/lipooxygenase domain (PLAT/LH2 domain)"/>
    <property type="match status" value="1"/>
</dbReference>
<dbReference type="Gene3D" id="2.60.220.50">
    <property type="match status" value="1"/>
</dbReference>
<evidence type="ECO:0000256" key="4">
    <source>
        <dbReference type="ARBA" id="ARBA00022737"/>
    </source>
</evidence>
<dbReference type="Pfam" id="PF02010">
    <property type="entry name" value="REJ"/>
    <property type="match status" value="1"/>
</dbReference>
<comment type="caution">
    <text evidence="8">Lacks conserved residue(s) required for the propagation of feature annotation.</text>
</comment>
<evidence type="ECO:0000256" key="2">
    <source>
        <dbReference type="ARBA" id="ARBA00007200"/>
    </source>
</evidence>
<dbReference type="PROSITE" id="PS50221">
    <property type="entry name" value="GAIN_B"/>
    <property type="match status" value="1"/>
</dbReference>
<dbReference type="PANTHER" id="PTHR46730:SF1">
    <property type="entry name" value="PLAT DOMAIN-CONTAINING PROTEIN"/>
    <property type="match status" value="1"/>
</dbReference>